<dbReference type="PANTHER" id="PTHR30443:SF0">
    <property type="entry name" value="PHOSPHOETHANOLAMINE TRANSFERASE EPTA"/>
    <property type="match status" value="1"/>
</dbReference>
<dbReference type="OrthoDB" id="9786870at2"/>
<evidence type="ECO:0000259" key="10">
    <source>
        <dbReference type="Pfam" id="PF08019"/>
    </source>
</evidence>
<dbReference type="RefSeq" id="WP_045955965.1">
    <property type="nucleotide sequence ID" value="NZ_JXXV01000018.1"/>
</dbReference>
<reference evidence="11 12" key="1">
    <citation type="journal article" date="2015" name="BMC Genomics">
        <title>Genome mining reveals unlocked bioactive potential of marine Gram-negative bacteria.</title>
        <authorList>
            <person name="Machado H."/>
            <person name="Sonnenschein E.C."/>
            <person name="Melchiorsen J."/>
            <person name="Gram L."/>
        </authorList>
    </citation>
    <scope>NUCLEOTIDE SEQUENCE [LARGE SCALE GENOMIC DNA]</scope>
    <source>
        <strain evidence="11 12">S2757</strain>
    </source>
</reference>
<dbReference type="SUPFAM" id="SSF53649">
    <property type="entry name" value="Alkaline phosphatase-like"/>
    <property type="match status" value="1"/>
</dbReference>
<evidence type="ECO:0000256" key="3">
    <source>
        <dbReference type="ARBA" id="ARBA00022519"/>
    </source>
</evidence>
<evidence type="ECO:0000313" key="12">
    <source>
        <dbReference type="Proteomes" id="UP000033673"/>
    </source>
</evidence>
<protein>
    <submittedName>
        <fullName evidence="11">Hydrolase</fullName>
    </submittedName>
</protein>
<dbReference type="GO" id="GO:0005886">
    <property type="term" value="C:plasma membrane"/>
    <property type="evidence" value="ECO:0007669"/>
    <property type="project" value="UniProtKB-SubCell"/>
</dbReference>
<evidence type="ECO:0000256" key="1">
    <source>
        <dbReference type="ARBA" id="ARBA00004429"/>
    </source>
</evidence>
<evidence type="ECO:0000256" key="4">
    <source>
        <dbReference type="ARBA" id="ARBA00022679"/>
    </source>
</evidence>
<keyword evidence="6 8" id="KW-1133">Transmembrane helix</keyword>
<comment type="caution">
    <text evidence="11">The sequence shown here is derived from an EMBL/GenBank/DDBJ whole genome shotgun (WGS) entry which is preliminary data.</text>
</comment>
<dbReference type="InterPro" id="IPR058130">
    <property type="entry name" value="PEA_transf_C"/>
</dbReference>
<accession>A0A0F4NIK5</accession>
<dbReference type="EMBL" id="JXXV01000018">
    <property type="protein sequence ID" value="KJY82937.1"/>
    <property type="molecule type" value="Genomic_DNA"/>
</dbReference>
<feature type="transmembrane region" description="Helical" evidence="8">
    <location>
        <begin position="153"/>
        <end position="175"/>
    </location>
</feature>
<gene>
    <name evidence="11" type="ORF">TW81_12105</name>
</gene>
<keyword evidence="5 8" id="KW-0812">Transmembrane</keyword>
<keyword evidence="2" id="KW-1003">Cell membrane</keyword>
<comment type="subcellular location">
    <subcellularLocation>
        <location evidence="1">Cell inner membrane</location>
        <topology evidence="1">Multi-pass membrane protein</topology>
    </subcellularLocation>
</comment>
<evidence type="ECO:0000259" key="9">
    <source>
        <dbReference type="Pfam" id="PF00884"/>
    </source>
</evidence>
<dbReference type="AlphaFoldDB" id="A0A0F4NIK5"/>
<feature type="domain" description="Phosphoethanolamine transferase N-terminal" evidence="10">
    <location>
        <begin position="58"/>
        <end position="208"/>
    </location>
</feature>
<dbReference type="STRING" id="579748.TW81_12105"/>
<keyword evidence="11" id="KW-0378">Hydrolase</keyword>
<sequence>MKRLFSGSPFSYVGLTALLAGYFALVVNVPVYSALLEIFSELGTVKIGFVVSIPVFFFAAFNLLFNLFSWPFITKPYFVILLVISAAVSYAGFNYGTLFDSNMVANIVETDSSEATAYLSGYSVAWMLLMGVLPALLLMLLPIEKPRSFFNLLMKKAGSMVASLLVIAVIAGLYYQDYASVGRNNAYLRQMIVPTQWVYSVTKYVNKTYLTEPIEYQPMGIDAKQSQSALAAAQEKPTLMVFVLGETARSQEYQANGYSRATNAYTQALNMVSFQDVASCGTATAVSVPCLFSSLGHDNYSREVADNQDNVLDILKRAKVDLFWLENDGGDKGVAKHITKQEIDRKRNDGLCNGSTCYDMALLENFDQQVDNMQGNRMVLMHVIGSHGPTYFQRYPREHAFFQPDCPRADIENCSVEQIRNSYDNTIRYTDYVIAQVVDKLKGLQDKYNTALVYVSDHGESIGENGLFLHGMPYALAPEQQTKVPLMVWTSPQFAQQKGLDNHCLEQVAHSEHYSHDNLFHSMLGIMDVETSVYQASQDIFAQCRTQGDAAGVVAKL</sequence>
<organism evidence="11 12">
    <name type="scientific">Vibrio galatheae</name>
    <dbReference type="NCBI Taxonomy" id="579748"/>
    <lineage>
        <taxon>Bacteria</taxon>
        <taxon>Pseudomonadati</taxon>
        <taxon>Pseudomonadota</taxon>
        <taxon>Gammaproteobacteria</taxon>
        <taxon>Vibrionales</taxon>
        <taxon>Vibrionaceae</taxon>
        <taxon>Vibrio</taxon>
    </lineage>
</organism>
<dbReference type="Gene3D" id="3.40.720.10">
    <property type="entry name" value="Alkaline Phosphatase, subunit A"/>
    <property type="match status" value="1"/>
</dbReference>
<evidence type="ECO:0000256" key="6">
    <source>
        <dbReference type="ARBA" id="ARBA00022989"/>
    </source>
</evidence>
<dbReference type="NCBIfam" id="NF028537">
    <property type="entry name" value="P_eth_NH2_trans"/>
    <property type="match status" value="1"/>
</dbReference>
<name>A0A0F4NIK5_9VIBR</name>
<feature type="transmembrane region" description="Helical" evidence="8">
    <location>
        <begin position="77"/>
        <end position="97"/>
    </location>
</feature>
<dbReference type="PANTHER" id="PTHR30443">
    <property type="entry name" value="INNER MEMBRANE PROTEIN"/>
    <property type="match status" value="1"/>
</dbReference>
<dbReference type="Proteomes" id="UP000033673">
    <property type="component" value="Unassembled WGS sequence"/>
</dbReference>
<dbReference type="Pfam" id="PF00884">
    <property type="entry name" value="Sulfatase"/>
    <property type="match status" value="1"/>
</dbReference>
<keyword evidence="7 8" id="KW-0472">Membrane</keyword>
<feature type="transmembrane region" description="Helical" evidence="8">
    <location>
        <begin position="12"/>
        <end position="35"/>
    </location>
</feature>
<evidence type="ECO:0000256" key="2">
    <source>
        <dbReference type="ARBA" id="ARBA00022475"/>
    </source>
</evidence>
<dbReference type="InterPro" id="IPR012549">
    <property type="entry name" value="EptA-like_N"/>
</dbReference>
<feature type="transmembrane region" description="Helical" evidence="8">
    <location>
        <begin position="47"/>
        <end position="65"/>
    </location>
</feature>
<dbReference type="CDD" id="cd16017">
    <property type="entry name" value="LptA"/>
    <property type="match status" value="1"/>
</dbReference>
<dbReference type="GO" id="GO:0009244">
    <property type="term" value="P:lipopolysaccharide core region biosynthetic process"/>
    <property type="evidence" value="ECO:0007669"/>
    <property type="project" value="TreeGrafter"/>
</dbReference>
<evidence type="ECO:0000256" key="5">
    <source>
        <dbReference type="ARBA" id="ARBA00022692"/>
    </source>
</evidence>
<dbReference type="GO" id="GO:0016787">
    <property type="term" value="F:hydrolase activity"/>
    <property type="evidence" value="ECO:0007669"/>
    <property type="project" value="UniProtKB-KW"/>
</dbReference>
<keyword evidence="3" id="KW-0997">Cell inner membrane</keyword>
<feature type="transmembrane region" description="Helical" evidence="8">
    <location>
        <begin position="117"/>
        <end position="141"/>
    </location>
</feature>
<dbReference type="GO" id="GO:0016776">
    <property type="term" value="F:phosphotransferase activity, phosphate group as acceptor"/>
    <property type="evidence" value="ECO:0007669"/>
    <property type="project" value="TreeGrafter"/>
</dbReference>
<evidence type="ECO:0000313" key="11">
    <source>
        <dbReference type="EMBL" id="KJY82937.1"/>
    </source>
</evidence>
<proteinExistence type="predicted"/>
<dbReference type="InterPro" id="IPR000917">
    <property type="entry name" value="Sulfatase_N"/>
</dbReference>
<keyword evidence="4" id="KW-0808">Transferase</keyword>
<dbReference type="PATRIC" id="fig|579748.3.peg.2498"/>
<keyword evidence="12" id="KW-1185">Reference proteome</keyword>
<evidence type="ECO:0000256" key="8">
    <source>
        <dbReference type="SAM" id="Phobius"/>
    </source>
</evidence>
<dbReference type="Pfam" id="PF08019">
    <property type="entry name" value="EptA_B_N"/>
    <property type="match status" value="1"/>
</dbReference>
<dbReference type="InterPro" id="IPR017850">
    <property type="entry name" value="Alkaline_phosphatase_core_sf"/>
</dbReference>
<feature type="domain" description="Sulfatase N-terminal" evidence="9">
    <location>
        <begin position="240"/>
        <end position="529"/>
    </location>
</feature>
<evidence type="ECO:0000256" key="7">
    <source>
        <dbReference type="ARBA" id="ARBA00023136"/>
    </source>
</evidence>
<dbReference type="InterPro" id="IPR040423">
    <property type="entry name" value="PEA_transferase"/>
</dbReference>